<dbReference type="HOGENOM" id="CLU_057752_1_1_1"/>
<dbReference type="OrthoDB" id="6359816at2759"/>
<dbReference type="Pfam" id="PF00651">
    <property type="entry name" value="BTB"/>
    <property type="match status" value="1"/>
</dbReference>
<accession>R0KCD0</accession>
<sequence>MRQVSELDLTDTRPDFPSTTTTPPADLFPRYYDSPKLSDGTITCAGKEFRIHKIVLSAQSKFFSNAFEGKWKESVERIIPLIDDDVSAVEAMLQFLYTFDYDAGGSMADAASPMVFNVKVYSIADKYDIPALKSVTRQKFQESVETCWNMDDFPHAIAEVYNSTPPNDQGLRSLVVDVACEHITSLLQKQGFCDVLGETAGFASDLVQLQASKHSYRCPNCSGHWEVGASSGSSYHCPHCGNHRSNWSSYIVRP</sequence>
<dbReference type="SUPFAM" id="SSF54695">
    <property type="entry name" value="POZ domain"/>
    <property type="match status" value="1"/>
</dbReference>
<feature type="domain" description="BTB" evidence="2">
    <location>
        <begin position="38"/>
        <end position="98"/>
    </location>
</feature>
<protein>
    <recommendedName>
        <fullName evidence="2">BTB domain-containing protein</fullName>
    </recommendedName>
</protein>
<reference evidence="3 4" key="1">
    <citation type="journal article" date="2012" name="PLoS Pathog.">
        <title>Diverse lifestyles and strategies of plant pathogenesis encoded in the genomes of eighteen Dothideomycetes fungi.</title>
        <authorList>
            <person name="Ohm R.A."/>
            <person name="Feau N."/>
            <person name="Henrissat B."/>
            <person name="Schoch C.L."/>
            <person name="Horwitz B.A."/>
            <person name="Barry K.W."/>
            <person name="Condon B.J."/>
            <person name="Copeland A.C."/>
            <person name="Dhillon B."/>
            <person name="Glaser F."/>
            <person name="Hesse C.N."/>
            <person name="Kosti I."/>
            <person name="LaButti K."/>
            <person name="Lindquist E.A."/>
            <person name="Lucas S."/>
            <person name="Salamov A.A."/>
            <person name="Bradshaw R.E."/>
            <person name="Ciuffetti L."/>
            <person name="Hamelin R.C."/>
            <person name="Kema G.H.J."/>
            <person name="Lawrence C."/>
            <person name="Scott J.A."/>
            <person name="Spatafora J.W."/>
            <person name="Turgeon B.G."/>
            <person name="de Wit P.J.G.M."/>
            <person name="Zhong S."/>
            <person name="Goodwin S.B."/>
            <person name="Grigoriev I.V."/>
        </authorList>
    </citation>
    <scope>NUCLEOTIDE SEQUENCE [LARGE SCALE GENOMIC DNA]</scope>
    <source>
        <strain evidence="4">28A</strain>
    </source>
</reference>
<evidence type="ECO:0000256" key="1">
    <source>
        <dbReference type="SAM" id="MobiDB-lite"/>
    </source>
</evidence>
<evidence type="ECO:0000313" key="3">
    <source>
        <dbReference type="EMBL" id="EOA85872.1"/>
    </source>
</evidence>
<evidence type="ECO:0000259" key="2">
    <source>
        <dbReference type="PROSITE" id="PS50097"/>
    </source>
</evidence>
<name>R0KCD0_EXST2</name>
<organism evidence="3 4">
    <name type="scientific">Exserohilum turcicum (strain 28A)</name>
    <name type="common">Northern leaf blight fungus</name>
    <name type="synonym">Setosphaeria turcica</name>
    <dbReference type="NCBI Taxonomy" id="671987"/>
    <lineage>
        <taxon>Eukaryota</taxon>
        <taxon>Fungi</taxon>
        <taxon>Dikarya</taxon>
        <taxon>Ascomycota</taxon>
        <taxon>Pezizomycotina</taxon>
        <taxon>Dothideomycetes</taxon>
        <taxon>Pleosporomycetidae</taxon>
        <taxon>Pleosporales</taxon>
        <taxon>Pleosporineae</taxon>
        <taxon>Pleosporaceae</taxon>
        <taxon>Exserohilum</taxon>
    </lineage>
</organism>
<dbReference type="GeneID" id="19398179"/>
<dbReference type="SMART" id="SM00225">
    <property type="entry name" value="BTB"/>
    <property type="match status" value="1"/>
</dbReference>
<dbReference type="CDD" id="cd18186">
    <property type="entry name" value="BTB_POZ_ZBTB_KLHL-like"/>
    <property type="match status" value="1"/>
</dbReference>
<dbReference type="eggNOG" id="KOG1987">
    <property type="taxonomic scope" value="Eukaryota"/>
</dbReference>
<dbReference type="EMBL" id="KB908626">
    <property type="protein sequence ID" value="EOA85872.1"/>
    <property type="molecule type" value="Genomic_DNA"/>
</dbReference>
<dbReference type="RefSeq" id="XP_008026459.1">
    <property type="nucleotide sequence ID" value="XM_008028268.1"/>
</dbReference>
<dbReference type="PANTHER" id="PTHR47843:SF5">
    <property type="entry name" value="BTB_POZ DOMAIN PROTEIN"/>
    <property type="match status" value="1"/>
</dbReference>
<dbReference type="InterPro" id="IPR011333">
    <property type="entry name" value="SKP1/BTB/POZ_sf"/>
</dbReference>
<dbReference type="InterPro" id="IPR000210">
    <property type="entry name" value="BTB/POZ_dom"/>
</dbReference>
<gene>
    <name evidence="3" type="ORF">SETTUDRAFT_161612</name>
</gene>
<dbReference type="Gene3D" id="3.30.710.10">
    <property type="entry name" value="Potassium Channel Kv1.1, Chain A"/>
    <property type="match status" value="1"/>
</dbReference>
<reference evidence="3 4" key="2">
    <citation type="journal article" date="2013" name="PLoS Genet.">
        <title>Comparative genome structure, secondary metabolite, and effector coding capacity across Cochliobolus pathogens.</title>
        <authorList>
            <person name="Condon B.J."/>
            <person name="Leng Y."/>
            <person name="Wu D."/>
            <person name="Bushley K.E."/>
            <person name="Ohm R.A."/>
            <person name="Otillar R."/>
            <person name="Martin J."/>
            <person name="Schackwitz W."/>
            <person name="Grimwood J."/>
            <person name="MohdZainudin N."/>
            <person name="Xue C."/>
            <person name="Wang R."/>
            <person name="Manning V.A."/>
            <person name="Dhillon B."/>
            <person name="Tu Z.J."/>
            <person name="Steffenson B.J."/>
            <person name="Salamov A."/>
            <person name="Sun H."/>
            <person name="Lowry S."/>
            <person name="LaButti K."/>
            <person name="Han J."/>
            <person name="Copeland A."/>
            <person name="Lindquist E."/>
            <person name="Barry K."/>
            <person name="Schmutz J."/>
            <person name="Baker S.E."/>
            <person name="Ciuffetti L.M."/>
            <person name="Grigoriev I.V."/>
            <person name="Zhong S."/>
            <person name="Turgeon B.G."/>
        </authorList>
    </citation>
    <scope>NUCLEOTIDE SEQUENCE [LARGE SCALE GENOMIC DNA]</scope>
    <source>
        <strain evidence="4">28A</strain>
    </source>
</reference>
<keyword evidence="4" id="KW-1185">Reference proteome</keyword>
<dbReference type="AlphaFoldDB" id="R0KCD0"/>
<dbReference type="Proteomes" id="UP000016935">
    <property type="component" value="Unassembled WGS sequence"/>
</dbReference>
<evidence type="ECO:0000313" key="4">
    <source>
        <dbReference type="Proteomes" id="UP000016935"/>
    </source>
</evidence>
<dbReference type="STRING" id="671987.R0KCD0"/>
<dbReference type="PANTHER" id="PTHR47843">
    <property type="entry name" value="BTB DOMAIN-CONTAINING PROTEIN-RELATED"/>
    <property type="match status" value="1"/>
</dbReference>
<dbReference type="PROSITE" id="PS50097">
    <property type="entry name" value="BTB"/>
    <property type="match status" value="1"/>
</dbReference>
<feature type="region of interest" description="Disordered" evidence="1">
    <location>
        <begin position="1"/>
        <end position="26"/>
    </location>
</feature>
<proteinExistence type="predicted"/>